<name>J9DAI4_EDHAE</name>
<comment type="caution">
    <text evidence="2">The sequence shown here is derived from an EMBL/GenBank/DDBJ whole genome shotgun (WGS) entry which is preliminary data.</text>
</comment>
<organism evidence="2 3">
    <name type="scientific">Edhazardia aedis (strain USNM 41457)</name>
    <name type="common">Microsporidian parasite</name>
    <dbReference type="NCBI Taxonomy" id="1003232"/>
    <lineage>
        <taxon>Eukaryota</taxon>
        <taxon>Fungi</taxon>
        <taxon>Fungi incertae sedis</taxon>
        <taxon>Microsporidia</taxon>
        <taxon>Edhazardia</taxon>
    </lineage>
</organism>
<protein>
    <submittedName>
        <fullName evidence="2">Uncharacterized protein</fullName>
    </submittedName>
</protein>
<dbReference type="VEuPathDB" id="MicrosporidiaDB:EDEG_01260"/>
<gene>
    <name evidence="2" type="ORF">EDEG_01260</name>
</gene>
<evidence type="ECO:0000313" key="2">
    <source>
        <dbReference type="EMBL" id="EJW04519.1"/>
    </source>
</evidence>
<reference evidence="3" key="2">
    <citation type="submission" date="2015-07" db="EMBL/GenBank/DDBJ databases">
        <title>Contrasting host-pathogen interactions and genome evolution in two generalist and specialist microsporidian pathogens of mosquitoes.</title>
        <authorList>
            <consortium name="The Broad Institute Genomics Platform"/>
            <consortium name="The Broad Institute Genome Sequencing Center for Infectious Disease"/>
            <person name="Cuomo C.A."/>
            <person name="Sanscrainte N.D."/>
            <person name="Goldberg J.M."/>
            <person name="Heiman D."/>
            <person name="Young S."/>
            <person name="Zeng Q."/>
            <person name="Becnel J.J."/>
            <person name="Birren B.W."/>
        </authorList>
    </citation>
    <scope>NUCLEOTIDE SEQUENCE [LARGE SCALE GENOMIC DNA]</scope>
    <source>
        <strain evidence="3">USNM 41457</strain>
    </source>
</reference>
<dbReference type="EMBL" id="AFBI03000017">
    <property type="protein sequence ID" value="EJW04519.1"/>
    <property type="molecule type" value="Genomic_DNA"/>
</dbReference>
<dbReference type="HOGENOM" id="CLU_577494_0_0_1"/>
<dbReference type="InParanoid" id="J9DAI4"/>
<sequence length="473" mass="55448">MKTLIQLILFLCIAKAAVETVKTLVTSKSYICANVDMDEYRNCICCIGMAYSIILDTLPHLKILNAAYNSPFPANVIINKENYKKILSYSAEAVYSDISKYSQLEDSSKSGKINRNSFNEKLKKWLSLKSMQNIEFSYNYRLTYDKFIIKYSTEKEIKRSFIRDLTKLLMEYIEKNPQLKPVEAFVIIFKAHMRNKIAIKLIEDVRNNITDVFLGGINLFLNQNDTYDYLSKQKKIHDSKNLMIFIKFSCESFILALIRALHMSQVDLSPFITQSAEKTNKNPLETIIKAYVVDNNTNNSFTIKKKQNFIRPIRSTINLLNYAFAPIYNLFSSENISEKTGSNTSIIYKFEATQEQVSFEKKILSYYLYDKNSIEIENDYSVCFEYFCFIDNYVLQNTYLCVLYNFFNDNYERNLDGIKFPRVDDDITKQFIAIKRAEIIRSLLMLYPNRCVLERYCEHSNSYTYYSIVEKNK</sequence>
<evidence type="ECO:0000256" key="1">
    <source>
        <dbReference type="SAM" id="SignalP"/>
    </source>
</evidence>
<keyword evidence="1" id="KW-0732">Signal</keyword>
<proteinExistence type="predicted"/>
<feature type="signal peptide" evidence="1">
    <location>
        <begin position="1"/>
        <end position="16"/>
    </location>
</feature>
<dbReference type="AlphaFoldDB" id="J9DAI4"/>
<evidence type="ECO:0000313" key="3">
    <source>
        <dbReference type="Proteomes" id="UP000003163"/>
    </source>
</evidence>
<accession>J9DAI4</accession>
<keyword evidence="3" id="KW-1185">Reference proteome</keyword>
<feature type="chain" id="PRO_5003821484" evidence="1">
    <location>
        <begin position="17"/>
        <end position="473"/>
    </location>
</feature>
<dbReference type="Proteomes" id="UP000003163">
    <property type="component" value="Unassembled WGS sequence"/>
</dbReference>
<reference evidence="2 3" key="1">
    <citation type="submission" date="2011-08" db="EMBL/GenBank/DDBJ databases">
        <authorList>
            <person name="Liu Z.J."/>
            <person name="Shi F.L."/>
            <person name="Lu J.Q."/>
            <person name="Li M."/>
            <person name="Wang Z.L."/>
        </authorList>
    </citation>
    <scope>NUCLEOTIDE SEQUENCE [LARGE SCALE GENOMIC DNA]</scope>
    <source>
        <strain evidence="2 3">USNM 41457</strain>
    </source>
</reference>